<name>A0A8B2NNQ5_9HYPH</name>
<accession>A0A8B2NNQ5</accession>
<evidence type="ECO:0000256" key="7">
    <source>
        <dbReference type="PROSITE-ProRule" id="PRU00169"/>
    </source>
</evidence>
<comment type="caution">
    <text evidence="11">The sequence shown here is derived from an EMBL/GenBank/DDBJ whole genome shotgun (WGS) entry which is preliminary data.</text>
</comment>
<dbReference type="Pfam" id="PF12860">
    <property type="entry name" value="PAS_7"/>
    <property type="match status" value="2"/>
</dbReference>
<feature type="domain" description="Response regulatory" evidence="10">
    <location>
        <begin position="616"/>
        <end position="732"/>
    </location>
</feature>
<feature type="coiled-coil region" evidence="8">
    <location>
        <begin position="61"/>
        <end position="95"/>
    </location>
</feature>
<dbReference type="SUPFAM" id="SSF55874">
    <property type="entry name" value="ATPase domain of HSP90 chaperone/DNA topoisomerase II/histidine kinase"/>
    <property type="match status" value="1"/>
</dbReference>
<dbReference type="Gene3D" id="3.30.450.20">
    <property type="entry name" value="PAS domain"/>
    <property type="match status" value="2"/>
</dbReference>
<dbReference type="EC" id="2.7.13.3" evidence="2"/>
<dbReference type="InterPro" id="IPR005467">
    <property type="entry name" value="His_kinase_dom"/>
</dbReference>
<organism evidence="11 12">
    <name type="scientific">Acuticoccus sediminis</name>
    <dbReference type="NCBI Taxonomy" id="2184697"/>
    <lineage>
        <taxon>Bacteria</taxon>
        <taxon>Pseudomonadati</taxon>
        <taxon>Pseudomonadota</taxon>
        <taxon>Alphaproteobacteria</taxon>
        <taxon>Hyphomicrobiales</taxon>
        <taxon>Amorphaceae</taxon>
        <taxon>Acuticoccus</taxon>
    </lineage>
</organism>
<dbReference type="InterPro" id="IPR001789">
    <property type="entry name" value="Sig_transdc_resp-reg_receiver"/>
</dbReference>
<keyword evidence="12" id="KW-1185">Reference proteome</keyword>
<dbReference type="Gene3D" id="1.10.287.130">
    <property type="match status" value="1"/>
</dbReference>
<dbReference type="PANTHER" id="PTHR43711">
    <property type="entry name" value="TWO-COMPONENT HISTIDINE KINASE"/>
    <property type="match status" value="1"/>
</dbReference>
<evidence type="ECO:0000256" key="5">
    <source>
        <dbReference type="ARBA" id="ARBA00022777"/>
    </source>
</evidence>
<keyword evidence="4" id="KW-0808">Transferase</keyword>
<dbReference type="InterPro" id="IPR004358">
    <property type="entry name" value="Sig_transdc_His_kin-like_C"/>
</dbReference>
<dbReference type="PROSITE" id="PS50109">
    <property type="entry name" value="HIS_KIN"/>
    <property type="match status" value="1"/>
</dbReference>
<feature type="domain" description="Histidine kinase" evidence="9">
    <location>
        <begin position="380"/>
        <end position="592"/>
    </location>
</feature>
<dbReference type="InterPro" id="IPR050736">
    <property type="entry name" value="Sensor_HK_Regulatory"/>
</dbReference>
<keyword evidence="3" id="KW-0597">Phosphoprotein</keyword>
<evidence type="ECO:0000259" key="9">
    <source>
        <dbReference type="PROSITE" id="PS50109"/>
    </source>
</evidence>
<evidence type="ECO:0000256" key="2">
    <source>
        <dbReference type="ARBA" id="ARBA00012438"/>
    </source>
</evidence>
<dbReference type="CDD" id="cd00082">
    <property type="entry name" value="HisKA"/>
    <property type="match status" value="1"/>
</dbReference>
<dbReference type="RefSeq" id="WP_111348944.1">
    <property type="nucleotide sequence ID" value="NZ_QHHQ01000004.1"/>
</dbReference>
<dbReference type="SMART" id="SM00388">
    <property type="entry name" value="HisKA"/>
    <property type="match status" value="1"/>
</dbReference>
<gene>
    <name evidence="11" type="ORF">DLJ53_21295</name>
</gene>
<evidence type="ECO:0000256" key="1">
    <source>
        <dbReference type="ARBA" id="ARBA00000085"/>
    </source>
</evidence>
<dbReference type="InterPro" id="IPR003661">
    <property type="entry name" value="HisK_dim/P_dom"/>
</dbReference>
<dbReference type="SUPFAM" id="SSF52172">
    <property type="entry name" value="CheY-like"/>
    <property type="match status" value="1"/>
</dbReference>
<keyword evidence="8" id="KW-0175">Coiled coil</keyword>
<dbReference type="Pfam" id="PF02518">
    <property type="entry name" value="HATPase_c"/>
    <property type="match status" value="1"/>
</dbReference>
<proteinExistence type="predicted"/>
<dbReference type="Gene3D" id="3.40.50.2300">
    <property type="match status" value="1"/>
</dbReference>
<dbReference type="InterPro" id="IPR003594">
    <property type="entry name" value="HATPase_dom"/>
</dbReference>
<dbReference type="SMART" id="SM00387">
    <property type="entry name" value="HATPase_c"/>
    <property type="match status" value="1"/>
</dbReference>
<dbReference type="InterPro" id="IPR036097">
    <property type="entry name" value="HisK_dim/P_sf"/>
</dbReference>
<comment type="catalytic activity">
    <reaction evidence="1">
        <text>ATP + protein L-histidine = ADP + protein N-phospho-L-histidine.</text>
        <dbReference type="EC" id="2.7.13.3"/>
    </reaction>
</comment>
<evidence type="ECO:0000259" key="10">
    <source>
        <dbReference type="PROSITE" id="PS50110"/>
    </source>
</evidence>
<dbReference type="Proteomes" id="UP000249590">
    <property type="component" value="Unassembled WGS sequence"/>
</dbReference>
<dbReference type="SUPFAM" id="SSF47384">
    <property type="entry name" value="Homodimeric domain of signal transducing histidine kinase"/>
    <property type="match status" value="1"/>
</dbReference>
<dbReference type="EMBL" id="QHHQ01000004">
    <property type="protein sequence ID" value="RAI00241.1"/>
    <property type="molecule type" value="Genomic_DNA"/>
</dbReference>
<dbReference type="GO" id="GO:0000155">
    <property type="term" value="F:phosphorelay sensor kinase activity"/>
    <property type="evidence" value="ECO:0007669"/>
    <property type="project" value="InterPro"/>
</dbReference>
<evidence type="ECO:0000256" key="8">
    <source>
        <dbReference type="SAM" id="Coils"/>
    </source>
</evidence>
<keyword evidence="6" id="KW-0902">Two-component regulatory system</keyword>
<dbReference type="PRINTS" id="PR00344">
    <property type="entry name" value="BCTRLSENSOR"/>
</dbReference>
<evidence type="ECO:0000313" key="12">
    <source>
        <dbReference type="Proteomes" id="UP000249590"/>
    </source>
</evidence>
<dbReference type="InterPro" id="IPR011006">
    <property type="entry name" value="CheY-like_superfamily"/>
</dbReference>
<dbReference type="InterPro" id="IPR036890">
    <property type="entry name" value="HATPase_C_sf"/>
</dbReference>
<comment type="caution">
    <text evidence="7">Lacks conserved residue(s) required for the propagation of feature annotation.</text>
</comment>
<evidence type="ECO:0000256" key="4">
    <source>
        <dbReference type="ARBA" id="ARBA00022679"/>
    </source>
</evidence>
<evidence type="ECO:0000256" key="6">
    <source>
        <dbReference type="ARBA" id="ARBA00023012"/>
    </source>
</evidence>
<dbReference type="AlphaFoldDB" id="A0A8B2NNQ5"/>
<dbReference type="Gene3D" id="3.30.565.10">
    <property type="entry name" value="Histidine kinase-like ATPase, C-terminal domain"/>
    <property type="match status" value="1"/>
</dbReference>
<dbReference type="Pfam" id="PF00512">
    <property type="entry name" value="HisKA"/>
    <property type="match status" value="1"/>
</dbReference>
<dbReference type="PANTHER" id="PTHR43711:SF28">
    <property type="entry name" value="SENSOR HISTIDINE KINASE YXDK"/>
    <property type="match status" value="1"/>
</dbReference>
<sequence length="739" mass="79953">MIQTSLDPQAPLEQRYEKLLKITSALMRRVEQSTAGSGAAYAQFERSARLEKEVRARTSDLNRALDLLNDSNARLAKATETARRAQTDLANAIETVKEGFGLFDSDDRLVMYNSRFCATIGDVKSRLVTGLSFDEYVDLIAASTHLALPPGETKQTWAANRRARHKDEHVNFSVRLAGERWIQVSEHRTSAGGTVILQTDVSDIIRIERRERERLLDDQARIIHATLEHISQGVAIFDAKARLVGWNTHVSELLAIPITRLWLGAPFTTVFAGMLENAPGARGGSLDPLHRWAYDAEPGPGVTFDARCGPLTLSVSARSMPDHGFVVSFSDVTAEREAVRVTTEANEILERRVAERTAELSEAVAAAERANATKSRFVAAASHDLLQPLSAAKLYLSALEADPASVSVRDVARKAQGALGSVEAILDALLEMSRLESGATTLEIADVSLSALMRQLADEFGPLAARKGLDLRVIPSSGVIRTDAKTFRRVLQNLIANAVKYTVSGRVLIGARRCGPLWRVEVHDTGPGIPASQRENVFKEFRRLNATASASEGMGLGLAIVERACNLLRHRLDLHSVEGRGTCFAVSAYAAAAGVQPVDKDQHGDFVCDSELSGRVALLIDPQVATREALTALMECWGLTTLEAASGEEAEALLEEIGIVPDAVLVASRHTEARAAIQTIRQLRDLAGPVPACLITSDRSRANQDACAAEGIVFIAKPIDPAAILTALCSDLPDKLKVA</sequence>
<reference evidence="11 12" key="1">
    <citation type="submission" date="2018-05" db="EMBL/GenBank/DDBJ databases">
        <title>Acuticoccus sediminis sp. nov., isolated from deep-sea sediment of Indian Ocean.</title>
        <authorList>
            <person name="Liu X."/>
            <person name="Lai Q."/>
            <person name="Du Y."/>
            <person name="Sun F."/>
            <person name="Zhang X."/>
            <person name="Wang S."/>
            <person name="Shao Z."/>
        </authorList>
    </citation>
    <scope>NUCLEOTIDE SEQUENCE [LARGE SCALE GENOMIC DNA]</scope>
    <source>
        <strain evidence="11 12">PTG4-2</strain>
    </source>
</reference>
<dbReference type="OrthoDB" id="9764438at2"/>
<dbReference type="FunFam" id="3.30.565.10:FF:000049">
    <property type="entry name" value="Two-component sensor histidine kinase"/>
    <property type="match status" value="1"/>
</dbReference>
<dbReference type="SMART" id="SM00448">
    <property type="entry name" value="REC"/>
    <property type="match status" value="1"/>
</dbReference>
<evidence type="ECO:0000313" key="11">
    <source>
        <dbReference type="EMBL" id="RAI00241.1"/>
    </source>
</evidence>
<keyword evidence="5 11" id="KW-0418">Kinase</keyword>
<dbReference type="PROSITE" id="PS50110">
    <property type="entry name" value="RESPONSE_REGULATORY"/>
    <property type="match status" value="1"/>
</dbReference>
<protein>
    <recommendedName>
        <fullName evidence="2">histidine kinase</fullName>
        <ecNumber evidence="2">2.7.13.3</ecNumber>
    </recommendedName>
</protein>
<evidence type="ECO:0000256" key="3">
    <source>
        <dbReference type="ARBA" id="ARBA00022553"/>
    </source>
</evidence>